<comment type="caution">
    <text evidence="2">The sequence shown here is derived from an EMBL/GenBank/DDBJ whole genome shotgun (WGS) entry which is preliminary data.</text>
</comment>
<keyword evidence="3" id="KW-1185">Reference proteome</keyword>
<proteinExistence type="predicted"/>
<dbReference type="Pfam" id="PF07220">
    <property type="entry name" value="DUF1420"/>
    <property type="match status" value="2"/>
</dbReference>
<feature type="transmembrane region" description="Helical" evidence="1">
    <location>
        <begin position="262"/>
        <end position="294"/>
    </location>
</feature>
<evidence type="ECO:0000313" key="3">
    <source>
        <dbReference type="Proteomes" id="UP000297891"/>
    </source>
</evidence>
<feature type="transmembrane region" description="Helical" evidence="1">
    <location>
        <begin position="399"/>
        <end position="415"/>
    </location>
</feature>
<accession>A0A5F1Z4M9</accession>
<feature type="transmembrane region" description="Helical" evidence="1">
    <location>
        <begin position="78"/>
        <end position="95"/>
    </location>
</feature>
<feature type="transmembrane region" description="Helical" evidence="1">
    <location>
        <begin position="360"/>
        <end position="387"/>
    </location>
</feature>
<name>A0A5F1Z4M9_9LEPT</name>
<feature type="transmembrane region" description="Helical" evidence="1">
    <location>
        <begin position="55"/>
        <end position="72"/>
    </location>
</feature>
<evidence type="ECO:0000256" key="1">
    <source>
        <dbReference type="SAM" id="Phobius"/>
    </source>
</evidence>
<keyword evidence="1" id="KW-0812">Transmembrane</keyword>
<dbReference type="InterPro" id="IPR010818">
    <property type="entry name" value="DUF1420"/>
</dbReference>
<evidence type="ECO:0000313" key="2">
    <source>
        <dbReference type="EMBL" id="TGK91990.1"/>
    </source>
</evidence>
<sequence length="617" mass="69960">MEVKYGLDNFIADPPFSAIIGIILVVGLESVGRFFQRFFWFEYYSENRWLQYQNIVFGILLLSSVIFPIALFGFYLNYAFDFICGLLLVFGVMRFKQKFTLIPFYKKKDIIEVIILAFFFLYALVALGPVTNADSLHYHIGVAIETLSLGHFPICEEWFHCRLAGSGEVLNALGLAFGSEQFGSLLQFAGLVSIYGLIRFYRSSAESELGKFLGLLFLTTPILLFLVPSSKPQLYPIALTSFAFVLILEIEHAKNEKIKDLLYGATIALLIVSFTVKFSFILSLAVLGSLAFYFRSERRTVIKTFSITAFAILLLLFPFLIWKIGAYSGNIRETILSPLPGAFYGREKFLGFLRSYSDSIFTWPVSLLIPNSLGGISTILGVGVFFPLFANKDFILRNFPKYSGVISFVVLTLLLGQSSSRFFLEPFLWLIILTKISLINENNLINSKRFLAFKIVVFIQACLVLASLIVGVYALTPGSISLAQRAKVMLKTADGYDLFLQLKDLLPKNAKIVSSSLSTKSLATYSSYSFDWNPYVRDEESQTREYLKFMKDKKITHLIFPDGKNNFEGCYGNIIFEGKTHSANRNPFNPNIEYSFFVAELRYELLPDCYDFSRLKK</sequence>
<protein>
    <submittedName>
        <fullName evidence="2">DUF1420 domain-containing protein</fullName>
    </submittedName>
</protein>
<keyword evidence="1" id="KW-0472">Membrane</keyword>
<dbReference type="Proteomes" id="UP000297891">
    <property type="component" value="Unassembled WGS sequence"/>
</dbReference>
<dbReference type="EMBL" id="RQFP01000014">
    <property type="protein sequence ID" value="TGK91990.1"/>
    <property type="molecule type" value="Genomic_DNA"/>
</dbReference>
<feature type="transmembrane region" description="Helical" evidence="1">
    <location>
        <begin position="182"/>
        <end position="202"/>
    </location>
</feature>
<feature type="transmembrane region" description="Helical" evidence="1">
    <location>
        <begin position="300"/>
        <end position="322"/>
    </location>
</feature>
<feature type="transmembrane region" description="Helical" evidence="1">
    <location>
        <begin position="451"/>
        <end position="475"/>
    </location>
</feature>
<dbReference type="OrthoDB" id="316195at2"/>
<gene>
    <name evidence="2" type="ORF">EHQ30_17570</name>
</gene>
<feature type="transmembrane region" description="Helical" evidence="1">
    <location>
        <begin position="16"/>
        <end position="35"/>
    </location>
</feature>
<feature type="transmembrane region" description="Helical" evidence="1">
    <location>
        <begin position="209"/>
        <end position="227"/>
    </location>
</feature>
<feature type="transmembrane region" description="Helical" evidence="1">
    <location>
        <begin position="110"/>
        <end position="130"/>
    </location>
</feature>
<reference evidence="2" key="1">
    <citation type="journal article" date="2019" name="PLoS Negl. Trop. Dis.">
        <title>Revisiting the worldwide diversity of Leptospira species in the environment.</title>
        <authorList>
            <person name="Vincent A.T."/>
            <person name="Schiettekatte O."/>
            <person name="Bourhy P."/>
            <person name="Veyrier F.J."/>
            <person name="Picardeau M."/>
        </authorList>
    </citation>
    <scope>NUCLEOTIDE SEQUENCE [LARGE SCALE GENOMIC DNA]</scope>
    <source>
        <strain evidence="2">201800277</strain>
    </source>
</reference>
<keyword evidence="1" id="KW-1133">Transmembrane helix</keyword>
<dbReference type="AlphaFoldDB" id="A0A5F1Z4M9"/>
<organism evidence="2 3">
    <name type="scientific">Leptospira brenneri</name>
    <dbReference type="NCBI Taxonomy" id="2023182"/>
    <lineage>
        <taxon>Bacteria</taxon>
        <taxon>Pseudomonadati</taxon>
        <taxon>Spirochaetota</taxon>
        <taxon>Spirochaetia</taxon>
        <taxon>Leptospirales</taxon>
        <taxon>Leptospiraceae</taxon>
        <taxon>Leptospira</taxon>
    </lineage>
</organism>